<organism evidence="3 4">
    <name type="scientific">Ramlibacter algicola</name>
    <dbReference type="NCBI Taxonomy" id="2795217"/>
    <lineage>
        <taxon>Bacteria</taxon>
        <taxon>Pseudomonadati</taxon>
        <taxon>Pseudomonadota</taxon>
        <taxon>Betaproteobacteria</taxon>
        <taxon>Burkholderiales</taxon>
        <taxon>Comamonadaceae</taxon>
        <taxon>Ramlibacter</taxon>
    </lineage>
</organism>
<dbReference type="SUPFAM" id="SSF56925">
    <property type="entry name" value="OMPA-like"/>
    <property type="match status" value="1"/>
</dbReference>
<dbReference type="GO" id="GO:0009279">
    <property type="term" value="C:cell outer membrane"/>
    <property type="evidence" value="ECO:0007669"/>
    <property type="project" value="UniProtKB-SubCell"/>
</dbReference>
<dbReference type="Proteomes" id="UP000617041">
    <property type="component" value="Unassembled WGS sequence"/>
</dbReference>
<dbReference type="InterPro" id="IPR011250">
    <property type="entry name" value="OMP/PagP_B-barrel"/>
</dbReference>
<comment type="similarity">
    <text evidence="1">Belongs to the PagL family.</text>
</comment>
<dbReference type="AlphaFoldDB" id="A0A934PYZ3"/>
<dbReference type="Gene3D" id="2.40.160.20">
    <property type="match status" value="1"/>
</dbReference>
<keyword evidence="1" id="KW-0998">Cell outer membrane</keyword>
<evidence type="ECO:0000313" key="4">
    <source>
        <dbReference type="Proteomes" id="UP000617041"/>
    </source>
</evidence>
<dbReference type="InterPro" id="IPR018550">
    <property type="entry name" value="Lipid-A_deacylase-rel"/>
</dbReference>
<dbReference type="PIRSF" id="PIRSF029681">
    <property type="entry name" value="PagL"/>
    <property type="match status" value="1"/>
</dbReference>
<proteinExistence type="inferred from homology"/>
<comment type="catalytic activity">
    <reaction evidence="1">
        <text>a 3-(acyloxy)acyl derivative of bacterial toxin + H2O = a 3-hydroxyacyl derivative of bacterial toxin + a fatty acid + H(+)</text>
        <dbReference type="Rhea" id="RHEA:12032"/>
        <dbReference type="ChEBI" id="CHEBI:15377"/>
        <dbReference type="ChEBI" id="CHEBI:15378"/>
        <dbReference type="ChEBI" id="CHEBI:28868"/>
        <dbReference type="ChEBI" id="CHEBI:136853"/>
        <dbReference type="ChEBI" id="CHEBI:140675"/>
        <dbReference type="EC" id="3.1.1.77"/>
    </reaction>
</comment>
<reference evidence="3" key="1">
    <citation type="submission" date="2020-12" db="EMBL/GenBank/DDBJ databases">
        <title>Ramlibacter sp. nov., isolated from a freshwater alga, Cryptomonas.</title>
        <authorList>
            <person name="Kim H.M."/>
            <person name="Jeon C.O."/>
        </authorList>
    </citation>
    <scope>NUCLEOTIDE SEQUENCE</scope>
    <source>
        <strain evidence="3">CrO1</strain>
    </source>
</reference>
<accession>A0A934PYZ3</accession>
<name>A0A934PYZ3_9BURK</name>
<keyword evidence="1" id="KW-0472">Membrane</keyword>
<evidence type="ECO:0000256" key="2">
    <source>
        <dbReference type="PIRSR" id="PIRSR029681-2"/>
    </source>
</evidence>
<comment type="subunit">
    <text evidence="1">Homodimer.</text>
</comment>
<keyword evidence="1 3" id="KW-0378">Hydrolase</keyword>
<dbReference type="PROSITE" id="PS51257">
    <property type="entry name" value="PROKAR_LIPOPROTEIN"/>
    <property type="match status" value="1"/>
</dbReference>
<sequence>MRVDRRSETKQWLCSLAAATLSCAAQGQVLAPDAISLALGTTQTHTPTVAARLIWNTDWERRLDTARFNLQLELGLASLRTARDREGTVSQLSLVPVVRIRPSDRSFFLEAGIGLSLFDRQYVRGASHMASRWNFEDVLGAGVSFGPTQSHEIGLRLTHVSNGGLRKPNPGLNGVQVRYATSF</sequence>
<comment type="caution">
    <text evidence="3">The sequence shown here is derived from an EMBL/GenBank/DDBJ whole genome shotgun (WGS) entry which is preliminary data.</text>
</comment>
<dbReference type="EC" id="3.1.1.77" evidence="1"/>
<protein>
    <recommendedName>
        <fullName evidence="1">Lipid A deacylase</fullName>
        <ecNumber evidence="1">3.1.1.77</ecNumber>
    </recommendedName>
    <alternativeName>
        <fullName evidence="1">LPS 3-O-deacylase</fullName>
    </alternativeName>
    <alternativeName>
        <fullName evidence="1">Outer membrane enzyme</fullName>
    </alternativeName>
</protein>
<dbReference type="GO" id="GO:0050528">
    <property type="term" value="F:acyloxyacyl hydrolase activity"/>
    <property type="evidence" value="ECO:0007669"/>
    <property type="project" value="UniProtKB-EC"/>
</dbReference>
<dbReference type="RefSeq" id="WP_200787095.1">
    <property type="nucleotide sequence ID" value="NZ_JAEDAO010000001.1"/>
</dbReference>
<evidence type="ECO:0000313" key="3">
    <source>
        <dbReference type="EMBL" id="MBK0392145.1"/>
    </source>
</evidence>
<dbReference type="Pfam" id="PF09411">
    <property type="entry name" value="PagL"/>
    <property type="match status" value="1"/>
</dbReference>
<keyword evidence="4" id="KW-1185">Reference proteome</keyword>
<evidence type="ECO:0000256" key="1">
    <source>
        <dbReference type="PIRNR" id="PIRNR029681"/>
    </source>
</evidence>
<comment type="subcellular location">
    <subcellularLocation>
        <location evidence="1">Cell outer membrane</location>
        <topology evidence="1">Multi-pass membrane protein</topology>
    </subcellularLocation>
</comment>
<dbReference type="EMBL" id="JAEDAO010000001">
    <property type="protein sequence ID" value="MBK0392145.1"/>
    <property type="molecule type" value="Genomic_DNA"/>
</dbReference>
<feature type="site" description="Critical for activity" evidence="2">
    <location>
        <position position="162"/>
    </location>
</feature>
<gene>
    <name evidence="3" type="ORF">I8E28_06045</name>
</gene>
<comment type="function">
    <text evidence="1">Has lipid A 3-O-deacylase activity. Hydrolyzes the ester bond at the 3 position of lipid A, a bioactive component of lipopolysaccharide (LPS), thereby releasing the primary fatty acyl moiety.</text>
</comment>